<evidence type="ECO:0000313" key="2">
    <source>
        <dbReference type="EMBL" id="GAA5017295.1"/>
    </source>
</evidence>
<proteinExistence type="predicted"/>
<reference evidence="3" key="1">
    <citation type="journal article" date="2019" name="Int. J. Syst. Evol. Microbiol.">
        <title>The Global Catalogue of Microorganisms (GCM) 10K type strain sequencing project: providing services to taxonomists for standard genome sequencing and annotation.</title>
        <authorList>
            <consortium name="The Broad Institute Genomics Platform"/>
            <consortium name="The Broad Institute Genome Sequencing Center for Infectious Disease"/>
            <person name="Wu L."/>
            <person name="Ma J."/>
        </authorList>
    </citation>
    <scope>NUCLEOTIDE SEQUENCE [LARGE SCALE GENOMIC DNA]</scope>
    <source>
        <strain evidence="3">JCM 18409</strain>
    </source>
</reference>
<organism evidence="2 3">
    <name type="scientific">Streptomyces siamensis</name>
    <dbReference type="NCBI Taxonomy" id="1274986"/>
    <lineage>
        <taxon>Bacteria</taxon>
        <taxon>Bacillati</taxon>
        <taxon>Actinomycetota</taxon>
        <taxon>Actinomycetes</taxon>
        <taxon>Kitasatosporales</taxon>
        <taxon>Streptomycetaceae</taxon>
        <taxon>Streptomyces</taxon>
    </lineage>
</organism>
<evidence type="ECO:0000313" key="3">
    <source>
        <dbReference type="Proteomes" id="UP001501759"/>
    </source>
</evidence>
<accession>A0ABP9J1E5</accession>
<gene>
    <name evidence="2" type="ORF">GCM10023335_43790</name>
</gene>
<dbReference type="EMBL" id="BAABKB010000016">
    <property type="protein sequence ID" value="GAA5017295.1"/>
    <property type="molecule type" value="Genomic_DNA"/>
</dbReference>
<sequence>MGVSLGRAGSRARDERSTRPPGRRVPKAGRTAVARCGALRVAEVISRPAVRVPVMLWPEGDDQPEARVARFVCGGRVRCGHRVKILSRGRPDQVEQDDTTDYR</sequence>
<evidence type="ECO:0000256" key="1">
    <source>
        <dbReference type="SAM" id="MobiDB-lite"/>
    </source>
</evidence>
<feature type="region of interest" description="Disordered" evidence="1">
    <location>
        <begin position="1"/>
        <end position="31"/>
    </location>
</feature>
<dbReference type="Proteomes" id="UP001501759">
    <property type="component" value="Unassembled WGS sequence"/>
</dbReference>
<name>A0ABP9J1E5_9ACTN</name>
<evidence type="ECO:0008006" key="4">
    <source>
        <dbReference type="Google" id="ProtNLM"/>
    </source>
</evidence>
<comment type="caution">
    <text evidence="2">The sequence shown here is derived from an EMBL/GenBank/DDBJ whole genome shotgun (WGS) entry which is preliminary data.</text>
</comment>
<keyword evidence="3" id="KW-1185">Reference proteome</keyword>
<protein>
    <recommendedName>
        <fullName evidence="4">DUF1918 domain-containing protein</fullName>
    </recommendedName>
</protein>